<sequence length="235" mass="26889">MKKILYTICFVGLILVGQKVYAQADSAAYLDTIKAELKEKWPANRTINLVFHGHSVPSGYFQTPLVRRMDAYPFLVMRALDEKYPTAVINVITTSIGGENSEQGEKRFKTEVTVHRPDVLFIDYALNDRNIGLERSRTAMEKMIVEALAQDIKVVLLTPSPDLTVDLLLPDNTLELYRNQLVDLSKKYNIAIVDSYQVFKKRKAEGEELKLYMAQSNHPNEKGHKLIADEIMHWF</sequence>
<dbReference type="GO" id="GO:0016787">
    <property type="term" value="F:hydrolase activity"/>
    <property type="evidence" value="ECO:0007669"/>
    <property type="project" value="UniProtKB-KW"/>
</dbReference>
<dbReference type="Proteomes" id="UP000651112">
    <property type="component" value="Unassembled WGS sequence"/>
</dbReference>
<dbReference type="RefSeq" id="WP_190314526.1">
    <property type="nucleotide sequence ID" value="NZ_JACNYL010000003.1"/>
</dbReference>
<organism evidence="3 4">
    <name type="scientific">Sphingobacterium chuzhouense</name>
    <dbReference type="NCBI Taxonomy" id="1742264"/>
    <lineage>
        <taxon>Bacteria</taxon>
        <taxon>Pseudomonadati</taxon>
        <taxon>Bacteroidota</taxon>
        <taxon>Sphingobacteriia</taxon>
        <taxon>Sphingobacteriales</taxon>
        <taxon>Sphingobacteriaceae</taxon>
        <taxon>Sphingobacterium</taxon>
    </lineage>
</organism>
<keyword evidence="3" id="KW-0378">Hydrolase</keyword>
<reference evidence="3 4" key="1">
    <citation type="submission" date="2020-08" db="EMBL/GenBank/DDBJ databases">
        <title>Sphingobacterium sp. DN00404 isolated from aquaculture water.</title>
        <authorList>
            <person name="Zhang M."/>
        </authorList>
    </citation>
    <scope>NUCLEOTIDE SEQUENCE [LARGE SCALE GENOMIC DNA]</scope>
    <source>
        <strain evidence="3 4">KCTC 42746</strain>
    </source>
</reference>
<name>A0ABR7XUW7_9SPHI</name>
<dbReference type="SUPFAM" id="SSF52266">
    <property type="entry name" value="SGNH hydrolase"/>
    <property type="match status" value="1"/>
</dbReference>
<feature type="domain" description="SGNH hydrolase-type esterase" evidence="2">
    <location>
        <begin position="52"/>
        <end position="226"/>
    </location>
</feature>
<dbReference type="EMBL" id="JACNYL010000003">
    <property type="protein sequence ID" value="MBD1422841.1"/>
    <property type="molecule type" value="Genomic_DNA"/>
</dbReference>
<feature type="chain" id="PRO_5046344224" evidence="1">
    <location>
        <begin position="23"/>
        <end position="235"/>
    </location>
</feature>
<keyword evidence="4" id="KW-1185">Reference proteome</keyword>
<dbReference type="PANTHER" id="PTHR30383:SF5">
    <property type="entry name" value="SGNH HYDROLASE-TYPE ESTERASE DOMAIN-CONTAINING PROTEIN"/>
    <property type="match status" value="1"/>
</dbReference>
<comment type="caution">
    <text evidence="3">The sequence shown here is derived from an EMBL/GenBank/DDBJ whole genome shotgun (WGS) entry which is preliminary data.</text>
</comment>
<evidence type="ECO:0000256" key="1">
    <source>
        <dbReference type="SAM" id="SignalP"/>
    </source>
</evidence>
<dbReference type="InterPro" id="IPR013830">
    <property type="entry name" value="SGNH_hydro"/>
</dbReference>
<evidence type="ECO:0000313" key="3">
    <source>
        <dbReference type="EMBL" id="MBD1422841.1"/>
    </source>
</evidence>
<proteinExistence type="predicted"/>
<evidence type="ECO:0000313" key="4">
    <source>
        <dbReference type="Proteomes" id="UP000651112"/>
    </source>
</evidence>
<dbReference type="Pfam" id="PF13472">
    <property type="entry name" value="Lipase_GDSL_2"/>
    <property type="match status" value="1"/>
</dbReference>
<gene>
    <name evidence="3" type="ORF">H8B21_14790</name>
</gene>
<dbReference type="InterPro" id="IPR036514">
    <property type="entry name" value="SGNH_hydro_sf"/>
</dbReference>
<feature type="signal peptide" evidence="1">
    <location>
        <begin position="1"/>
        <end position="22"/>
    </location>
</feature>
<dbReference type="Gene3D" id="3.40.50.1110">
    <property type="entry name" value="SGNH hydrolase"/>
    <property type="match status" value="1"/>
</dbReference>
<dbReference type="InterPro" id="IPR051532">
    <property type="entry name" value="Ester_Hydrolysis_Enzymes"/>
</dbReference>
<evidence type="ECO:0000259" key="2">
    <source>
        <dbReference type="Pfam" id="PF13472"/>
    </source>
</evidence>
<protein>
    <submittedName>
        <fullName evidence="3">SGNH/GDSL hydrolase family protein</fullName>
    </submittedName>
</protein>
<accession>A0ABR7XUW7</accession>
<keyword evidence="1" id="KW-0732">Signal</keyword>
<dbReference type="PANTHER" id="PTHR30383">
    <property type="entry name" value="THIOESTERASE 1/PROTEASE 1/LYSOPHOSPHOLIPASE L1"/>
    <property type="match status" value="1"/>
</dbReference>